<protein>
    <recommendedName>
        <fullName evidence="1">Solute-binding protein family 3/N-terminal domain-containing protein</fullName>
    </recommendedName>
</protein>
<organism evidence="2 3">
    <name type="scientific">Undibacterium terreum</name>
    <dbReference type="NCBI Taxonomy" id="1224302"/>
    <lineage>
        <taxon>Bacteria</taxon>
        <taxon>Pseudomonadati</taxon>
        <taxon>Pseudomonadota</taxon>
        <taxon>Betaproteobacteria</taxon>
        <taxon>Burkholderiales</taxon>
        <taxon>Oxalobacteraceae</taxon>
        <taxon>Undibacterium</taxon>
    </lineage>
</organism>
<dbReference type="PANTHER" id="PTHR38834">
    <property type="entry name" value="PERIPLASMIC SUBSTRATE BINDING PROTEIN FAMILY 3"/>
    <property type="match status" value="1"/>
</dbReference>
<dbReference type="SUPFAM" id="SSF53850">
    <property type="entry name" value="Periplasmic binding protein-like II"/>
    <property type="match status" value="1"/>
</dbReference>
<gene>
    <name evidence="2" type="ORF">GCM10011396_17400</name>
</gene>
<dbReference type="Gene3D" id="3.40.190.10">
    <property type="entry name" value="Periplasmic binding protein-like II"/>
    <property type="match status" value="2"/>
</dbReference>
<name>A0A916UF79_9BURK</name>
<proteinExistence type="predicted"/>
<reference evidence="2" key="2">
    <citation type="submission" date="2020-09" db="EMBL/GenBank/DDBJ databases">
        <authorList>
            <person name="Sun Q."/>
            <person name="Zhou Y."/>
        </authorList>
    </citation>
    <scope>NUCLEOTIDE SEQUENCE</scope>
    <source>
        <strain evidence="2">CGMCC 1.10998</strain>
    </source>
</reference>
<dbReference type="AlphaFoldDB" id="A0A916UF79"/>
<reference evidence="2" key="1">
    <citation type="journal article" date="2014" name="Int. J. Syst. Evol. Microbiol.">
        <title>Complete genome sequence of Corynebacterium casei LMG S-19264T (=DSM 44701T), isolated from a smear-ripened cheese.</title>
        <authorList>
            <consortium name="US DOE Joint Genome Institute (JGI-PGF)"/>
            <person name="Walter F."/>
            <person name="Albersmeier A."/>
            <person name="Kalinowski J."/>
            <person name="Ruckert C."/>
        </authorList>
    </citation>
    <scope>NUCLEOTIDE SEQUENCE</scope>
    <source>
        <strain evidence="2">CGMCC 1.10998</strain>
    </source>
</reference>
<evidence type="ECO:0000313" key="3">
    <source>
        <dbReference type="Proteomes" id="UP000637423"/>
    </source>
</evidence>
<dbReference type="EMBL" id="BMED01000001">
    <property type="protein sequence ID" value="GGC70779.1"/>
    <property type="molecule type" value="Genomic_DNA"/>
</dbReference>
<comment type="caution">
    <text evidence="2">The sequence shown here is derived from an EMBL/GenBank/DDBJ whole genome shotgun (WGS) entry which is preliminary data.</text>
</comment>
<dbReference type="PANTHER" id="PTHR38834:SF3">
    <property type="entry name" value="SOLUTE-BINDING PROTEIN FAMILY 3_N-TERMINAL DOMAIN-CONTAINING PROTEIN"/>
    <property type="match status" value="1"/>
</dbReference>
<evidence type="ECO:0000259" key="1">
    <source>
        <dbReference type="Pfam" id="PF00497"/>
    </source>
</evidence>
<dbReference type="InterPro" id="IPR001638">
    <property type="entry name" value="Solute-binding_3/MltF_N"/>
</dbReference>
<keyword evidence="3" id="KW-1185">Reference proteome</keyword>
<dbReference type="RefSeq" id="WP_188565504.1">
    <property type="nucleotide sequence ID" value="NZ_BMED01000001.1"/>
</dbReference>
<accession>A0A916UF79</accession>
<feature type="domain" description="Solute-binding protein family 3/N-terminal" evidence="1">
    <location>
        <begin position="30"/>
        <end position="253"/>
    </location>
</feature>
<evidence type="ECO:0000313" key="2">
    <source>
        <dbReference type="EMBL" id="GGC70779.1"/>
    </source>
</evidence>
<dbReference type="Proteomes" id="UP000637423">
    <property type="component" value="Unassembled WGS sequence"/>
</dbReference>
<sequence>MPDIKTLMLTAAFALLIYGKVDAAEDNHIIVLAEDAPPHSVLKDGQVTGTSTEFIRLLAARAGLVPDIRLMNWKAALQLTDSQSALLIYPVARTAERENSFYWIGRLAVYKTYFYKKRSREDIQLKKLEDARAYRIGAVRKDVRANFLSDNGFQADTGSGLIDVSDNKEALRLLQIGRIDLTPLSPFAFEGACNATGLNCGLFEAALPINLTADMFVAASKKTPPEVIKRLQAAYASLVADGTFSRMLGKYAQQ</sequence>
<dbReference type="Pfam" id="PF00497">
    <property type="entry name" value="SBP_bac_3"/>
    <property type="match status" value="1"/>
</dbReference>